<evidence type="ECO:0000313" key="2">
    <source>
        <dbReference type="Proteomes" id="UP001055811"/>
    </source>
</evidence>
<reference evidence="1 2" key="2">
    <citation type="journal article" date="2022" name="Mol. Ecol. Resour.">
        <title>The genomes of chicory, endive, great burdock and yacon provide insights into Asteraceae paleo-polyploidization history and plant inulin production.</title>
        <authorList>
            <person name="Fan W."/>
            <person name="Wang S."/>
            <person name="Wang H."/>
            <person name="Wang A."/>
            <person name="Jiang F."/>
            <person name="Liu H."/>
            <person name="Zhao H."/>
            <person name="Xu D."/>
            <person name="Zhang Y."/>
        </authorList>
    </citation>
    <scope>NUCLEOTIDE SEQUENCE [LARGE SCALE GENOMIC DNA]</scope>
    <source>
        <strain evidence="2">cv. Punajuju</strain>
        <tissue evidence="1">Leaves</tissue>
    </source>
</reference>
<accession>A0ACB9G485</accession>
<dbReference type="Proteomes" id="UP001055811">
    <property type="component" value="Linkage Group LG02"/>
</dbReference>
<protein>
    <submittedName>
        <fullName evidence="1">Uncharacterized protein</fullName>
    </submittedName>
</protein>
<organism evidence="1 2">
    <name type="scientific">Cichorium intybus</name>
    <name type="common">Chicory</name>
    <dbReference type="NCBI Taxonomy" id="13427"/>
    <lineage>
        <taxon>Eukaryota</taxon>
        <taxon>Viridiplantae</taxon>
        <taxon>Streptophyta</taxon>
        <taxon>Embryophyta</taxon>
        <taxon>Tracheophyta</taxon>
        <taxon>Spermatophyta</taxon>
        <taxon>Magnoliopsida</taxon>
        <taxon>eudicotyledons</taxon>
        <taxon>Gunneridae</taxon>
        <taxon>Pentapetalae</taxon>
        <taxon>asterids</taxon>
        <taxon>campanulids</taxon>
        <taxon>Asterales</taxon>
        <taxon>Asteraceae</taxon>
        <taxon>Cichorioideae</taxon>
        <taxon>Cichorieae</taxon>
        <taxon>Cichoriinae</taxon>
        <taxon>Cichorium</taxon>
    </lineage>
</organism>
<proteinExistence type="predicted"/>
<evidence type="ECO:0000313" key="1">
    <source>
        <dbReference type="EMBL" id="KAI3778219.1"/>
    </source>
</evidence>
<name>A0ACB9G485_CICIN</name>
<sequence>MEVKSSSPILFMIITIAIALTASPISVQSKPQLLLLPSDEPGSTSLCPYSVNPNSCPVKCFRPAPVCGVNNVTYWCGCPEAICAGVPVAKLGFCDYENEGSGPVSGQALLLVHIVWLFFLGFFVLFGLL</sequence>
<gene>
    <name evidence="1" type="ORF">L2E82_07342</name>
</gene>
<reference evidence="2" key="1">
    <citation type="journal article" date="2022" name="Mol. Ecol. Resour.">
        <title>The genomes of chicory, endive, great burdock and yacon provide insights into Asteraceae palaeo-polyploidization history and plant inulin production.</title>
        <authorList>
            <person name="Fan W."/>
            <person name="Wang S."/>
            <person name="Wang H."/>
            <person name="Wang A."/>
            <person name="Jiang F."/>
            <person name="Liu H."/>
            <person name="Zhao H."/>
            <person name="Xu D."/>
            <person name="Zhang Y."/>
        </authorList>
    </citation>
    <scope>NUCLEOTIDE SEQUENCE [LARGE SCALE GENOMIC DNA]</scope>
    <source>
        <strain evidence="2">cv. Punajuju</strain>
    </source>
</reference>
<keyword evidence="2" id="KW-1185">Reference proteome</keyword>
<dbReference type="EMBL" id="CM042010">
    <property type="protein sequence ID" value="KAI3778219.1"/>
    <property type="molecule type" value="Genomic_DNA"/>
</dbReference>
<comment type="caution">
    <text evidence="1">The sequence shown here is derived from an EMBL/GenBank/DDBJ whole genome shotgun (WGS) entry which is preliminary data.</text>
</comment>